<dbReference type="Proteomes" id="UP000051952">
    <property type="component" value="Unassembled WGS sequence"/>
</dbReference>
<accession>A0A0S4IW73</accession>
<dbReference type="AlphaFoldDB" id="A0A0S4IW73"/>
<proteinExistence type="predicted"/>
<keyword evidence="2" id="KW-1185">Reference proteome</keyword>
<dbReference type="VEuPathDB" id="TriTrypDB:BSAL_71600"/>
<organism evidence="1 2">
    <name type="scientific">Bodo saltans</name>
    <name type="common">Flagellated protozoan</name>
    <dbReference type="NCBI Taxonomy" id="75058"/>
    <lineage>
        <taxon>Eukaryota</taxon>
        <taxon>Discoba</taxon>
        <taxon>Euglenozoa</taxon>
        <taxon>Kinetoplastea</taxon>
        <taxon>Metakinetoplastina</taxon>
        <taxon>Eubodonida</taxon>
        <taxon>Bodonidae</taxon>
        <taxon>Bodo</taxon>
    </lineage>
</organism>
<sequence>MSASTNANSFGDIDIHVSLLLANDPLCSAIRDSGSCFLTTEVLQLTPNELRLRLIHVLKSTRTLSSDDRGHAICVLETSLWFCPTLPSSNLSCARYPLLPLELSADAPPLASQLPPGCGRLYFFISELEKTDAEAPTSGESGGTIAVSIPLLGVIHKIPFQTTLKTAEVLALCVDAFPVDFYCFFFKFLIAGVDEGQLDSKPTQFWTGNVPVNAELSCMDCSAKFEVRYAPTLTDDISEDDTIICHSCDTELSDESYFCCVSCERVICDQCMDALIRVR</sequence>
<evidence type="ECO:0000313" key="1">
    <source>
        <dbReference type="EMBL" id="CUG06082.1"/>
    </source>
</evidence>
<gene>
    <name evidence="1" type="ORF">BSAL_71600</name>
</gene>
<reference evidence="2" key="1">
    <citation type="submission" date="2015-09" db="EMBL/GenBank/DDBJ databases">
        <authorList>
            <consortium name="Pathogen Informatics"/>
        </authorList>
    </citation>
    <scope>NUCLEOTIDE SEQUENCE [LARGE SCALE GENOMIC DNA]</scope>
    <source>
        <strain evidence="2">Lake Konstanz</strain>
    </source>
</reference>
<dbReference type="EMBL" id="CYKH01000556">
    <property type="protein sequence ID" value="CUG06082.1"/>
    <property type="molecule type" value="Genomic_DNA"/>
</dbReference>
<evidence type="ECO:0000313" key="2">
    <source>
        <dbReference type="Proteomes" id="UP000051952"/>
    </source>
</evidence>
<protein>
    <submittedName>
        <fullName evidence="1">GPI-anchored surface protein, putative</fullName>
    </submittedName>
</protein>
<name>A0A0S4IW73_BODSA</name>